<feature type="binding site" evidence="9">
    <location>
        <position position="293"/>
    </location>
    <ligand>
        <name>substrate</name>
        <note>ligand shared with subunit alpha</note>
    </ligand>
</feature>
<evidence type="ECO:0000256" key="9">
    <source>
        <dbReference type="HAMAP-Rule" id="MF_03221"/>
    </source>
</evidence>
<organism evidence="12 13">
    <name type="scientific">Ditylenchus destructor</name>
    <dbReference type="NCBI Taxonomy" id="166010"/>
    <lineage>
        <taxon>Eukaryota</taxon>
        <taxon>Metazoa</taxon>
        <taxon>Ecdysozoa</taxon>
        <taxon>Nematoda</taxon>
        <taxon>Chromadorea</taxon>
        <taxon>Rhabditida</taxon>
        <taxon>Tylenchina</taxon>
        <taxon>Tylenchomorpha</taxon>
        <taxon>Sphaerularioidea</taxon>
        <taxon>Anguinidae</taxon>
        <taxon>Anguininae</taxon>
        <taxon>Ditylenchus</taxon>
    </lineage>
</organism>
<dbReference type="GO" id="GO:0006099">
    <property type="term" value="P:tricarboxylic acid cycle"/>
    <property type="evidence" value="ECO:0007669"/>
    <property type="project" value="UniProtKB-UniRule"/>
</dbReference>
<protein>
    <recommendedName>
        <fullName evidence="9">Succinate--CoA ligase [GDP-forming] subunit beta, mitochondrial</fullName>
        <ecNumber evidence="9">6.2.1.4</ecNumber>
    </recommendedName>
    <alternativeName>
        <fullName evidence="9">GTP-specific succinyl-CoA synthetase subunit beta</fullName>
        <shortName evidence="9">G-SCS</shortName>
        <shortName evidence="9">GTPSCS</shortName>
    </alternativeName>
    <alternativeName>
        <fullName evidence="9">Succinyl-CoA synthetase beta-G chain</fullName>
        <shortName evidence="9">SCS-betaG</shortName>
    </alternativeName>
</protein>
<comment type="similarity">
    <text evidence="9">Belongs to the succinate/malate CoA ligase beta subunit family. GTP-specific subunit beta subfamily.</text>
</comment>
<dbReference type="InterPro" id="IPR016102">
    <property type="entry name" value="Succinyl-CoA_synth-like"/>
</dbReference>
<keyword evidence="7 9" id="KW-0496">Mitochondrion</keyword>
<accession>A0AAD4QZB6</accession>
<dbReference type="EC" id="6.2.1.4" evidence="9"/>
<proteinExistence type="inferred from homology"/>
<dbReference type="PANTHER" id="PTHR11815:SF10">
    <property type="entry name" value="SUCCINATE--COA LIGASE [GDP-FORMING] SUBUNIT BETA, MITOCHONDRIAL"/>
    <property type="match status" value="1"/>
</dbReference>
<dbReference type="HAMAP" id="MF_03221">
    <property type="entry name" value="Succ_CoA_betaG_euk"/>
    <property type="match status" value="1"/>
</dbReference>
<dbReference type="HAMAP" id="MF_00558">
    <property type="entry name" value="Succ_CoA_beta"/>
    <property type="match status" value="1"/>
</dbReference>
<keyword evidence="8 9" id="KW-0342">GTP-binding</keyword>
<feature type="domain" description="ATP-grasp fold succinyl-CoA synthetase-type" evidence="11">
    <location>
        <begin position="22"/>
        <end position="231"/>
    </location>
</feature>
<dbReference type="Proteomes" id="UP001201812">
    <property type="component" value="Unassembled WGS sequence"/>
</dbReference>
<dbReference type="AlphaFoldDB" id="A0AAD4QZB6"/>
<evidence type="ECO:0000259" key="10">
    <source>
        <dbReference type="Pfam" id="PF00549"/>
    </source>
</evidence>
<keyword evidence="13" id="KW-1185">Reference proteome</keyword>
<evidence type="ECO:0000256" key="8">
    <source>
        <dbReference type="ARBA" id="ARBA00023134"/>
    </source>
</evidence>
<dbReference type="GO" id="GO:0000287">
    <property type="term" value="F:magnesium ion binding"/>
    <property type="evidence" value="ECO:0007669"/>
    <property type="project" value="UniProtKB-UniRule"/>
</dbReference>
<dbReference type="GO" id="GO:0004775">
    <property type="term" value="F:succinate-CoA ligase (ADP-forming) activity"/>
    <property type="evidence" value="ECO:0007669"/>
    <property type="project" value="UniProtKB-UniRule"/>
</dbReference>
<comment type="subunit">
    <text evidence="9">Heterodimer of an alpha and a beta subunit. The beta subunit determines specificity for GTP.</text>
</comment>
<dbReference type="InterPro" id="IPR013815">
    <property type="entry name" value="ATP_grasp_subdomain_1"/>
</dbReference>
<reference evidence="12" key="1">
    <citation type="submission" date="2022-01" db="EMBL/GenBank/DDBJ databases">
        <title>Genome Sequence Resource for Two Populations of Ditylenchus destructor, the Migratory Endoparasitic Phytonematode.</title>
        <authorList>
            <person name="Zhang H."/>
            <person name="Lin R."/>
            <person name="Xie B."/>
        </authorList>
    </citation>
    <scope>NUCLEOTIDE SEQUENCE</scope>
    <source>
        <strain evidence="12">BazhouSP</strain>
    </source>
</reference>
<keyword evidence="6 9" id="KW-0460">Magnesium</keyword>
<dbReference type="GO" id="GO:0005524">
    <property type="term" value="F:ATP binding"/>
    <property type="evidence" value="ECO:0007669"/>
    <property type="project" value="InterPro"/>
</dbReference>
<name>A0AAD4QZB6_9BILA</name>
<dbReference type="InterPro" id="IPR005811">
    <property type="entry name" value="SUCC_ACL_C"/>
</dbReference>
<dbReference type="GO" id="GO:0005525">
    <property type="term" value="F:GTP binding"/>
    <property type="evidence" value="ECO:0007669"/>
    <property type="project" value="UniProtKB-UniRule"/>
</dbReference>
<gene>
    <name evidence="12" type="ORF">DdX_13663</name>
</gene>
<feature type="binding site" evidence="9">
    <location>
        <position position="131"/>
    </location>
    <ligand>
        <name>GTP</name>
        <dbReference type="ChEBI" id="CHEBI:37565"/>
    </ligand>
</feature>
<evidence type="ECO:0000256" key="2">
    <source>
        <dbReference type="ARBA" id="ARBA00022532"/>
    </source>
</evidence>
<dbReference type="Gene3D" id="3.30.1490.20">
    <property type="entry name" value="ATP-grasp fold, A domain"/>
    <property type="match status" value="1"/>
</dbReference>
<evidence type="ECO:0000256" key="7">
    <source>
        <dbReference type="ARBA" id="ARBA00023128"/>
    </source>
</evidence>
<dbReference type="SUPFAM" id="SSF56059">
    <property type="entry name" value="Glutathione synthetase ATP-binding domain-like"/>
    <property type="match status" value="1"/>
</dbReference>
<feature type="binding site" evidence="9">
    <location>
        <position position="40"/>
    </location>
    <ligand>
        <name>GTP</name>
        <dbReference type="ChEBI" id="CHEBI:37565"/>
    </ligand>
</feature>
<dbReference type="Pfam" id="PF08442">
    <property type="entry name" value="ATP-grasp_2"/>
    <property type="match status" value="1"/>
</dbReference>
<dbReference type="InterPro" id="IPR017866">
    <property type="entry name" value="Succ-CoA_synthase_bsu_CS"/>
</dbReference>
<comment type="subcellular location">
    <subcellularLocation>
        <location evidence="9">Mitochondrion</location>
    </subcellularLocation>
</comment>
<evidence type="ECO:0000256" key="1">
    <source>
        <dbReference type="ARBA" id="ARBA00005064"/>
    </source>
</evidence>
<dbReference type="FunFam" id="3.30.470.20:FF:000002">
    <property type="entry name" value="Succinate--CoA ligase [ADP-forming] subunit beta"/>
    <property type="match status" value="1"/>
</dbReference>
<dbReference type="GO" id="GO:0004776">
    <property type="term" value="F:succinate-CoA ligase (GDP-forming) activity"/>
    <property type="evidence" value="ECO:0007669"/>
    <property type="project" value="UniProtKB-EC"/>
</dbReference>
<keyword evidence="2 9" id="KW-0816">Tricarboxylic acid cycle</keyword>
<comment type="cofactor">
    <cofactor evidence="9">
        <name>Mg(2+)</name>
        <dbReference type="ChEBI" id="CHEBI:18420"/>
    </cofactor>
    <text evidence="9">Binds 1 Mg(2+) ion per subunit.</text>
</comment>
<sequence length="434" mass="47972">MNKLGLLCRRCHQRLTQARYLNLQEFQSKQLLRQNGCTVQNFFIARNEAEAKEHFSKHNFDEYVVKAQILAGGRGKGTFIGASKDLKGVSITRSQEHALKNLSLMLNKRLVTKQTSKEGVTVKTVMVAESVEILRETYLAILLDRNANGPIVVASPAGGTDIEEVAEKNPELILQEPICIETGVTDAQAMKIAKFLQFPESVLTLAAKEIQRLYELLLKIDATQVEINPFAETSGDKVYCIDAKINFDDSAAFRQKEIFALESGEEQDAREVEAHKYHLNYIGLDGDIACLVNGAGLAMATMDIIKLNGGEPANFLDVGGTVTEDQVYHAFRILTMDSSVKAILVNIFGGIVNCATIARGLIKAFERMQLEVPLIVRLEGTNVDEARRLLNESHLPIMTAHHLDEAGKMAVEAAKYKSSSKVGEEELKSANHQQ</sequence>
<dbReference type="NCBIfam" id="TIGR01016">
    <property type="entry name" value="sucCoAbeta"/>
    <property type="match status" value="1"/>
</dbReference>
<dbReference type="PIRSF" id="PIRSF001554">
    <property type="entry name" value="SucCS_beta"/>
    <property type="match status" value="1"/>
</dbReference>
<dbReference type="InterPro" id="IPR005809">
    <property type="entry name" value="Succ_CoA_ligase-like_bsu"/>
</dbReference>
<feature type="binding site" evidence="9">
    <location>
        <begin position="350"/>
        <end position="352"/>
    </location>
    <ligand>
        <name>substrate</name>
        <note>ligand shared with subunit alpha</note>
    </ligand>
</feature>
<dbReference type="GO" id="GO:0042709">
    <property type="term" value="C:succinate-CoA ligase complex"/>
    <property type="evidence" value="ECO:0007669"/>
    <property type="project" value="TreeGrafter"/>
</dbReference>
<comment type="catalytic activity">
    <reaction evidence="9">
        <text>GTP + succinate + CoA = succinyl-CoA + GDP + phosphate</text>
        <dbReference type="Rhea" id="RHEA:22120"/>
        <dbReference type="ChEBI" id="CHEBI:30031"/>
        <dbReference type="ChEBI" id="CHEBI:37565"/>
        <dbReference type="ChEBI" id="CHEBI:43474"/>
        <dbReference type="ChEBI" id="CHEBI:57287"/>
        <dbReference type="ChEBI" id="CHEBI:57292"/>
        <dbReference type="ChEBI" id="CHEBI:58189"/>
        <dbReference type="EC" id="6.2.1.4"/>
    </reaction>
</comment>
<feature type="domain" description="ATP-citrate synthase/succinyl-CoA ligase C-terminal" evidence="10">
    <location>
        <begin position="291"/>
        <end position="411"/>
    </location>
</feature>
<keyword evidence="5 9" id="KW-0547">Nucleotide-binding</keyword>
<keyword evidence="4 9" id="KW-0479">Metal-binding</keyword>
<comment type="caution">
    <text evidence="9">Lacks conserved residue(s) required for the propagation of feature annotation.</text>
</comment>
<dbReference type="SUPFAM" id="SSF52210">
    <property type="entry name" value="Succinyl-CoA synthetase domains"/>
    <property type="match status" value="1"/>
</dbReference>
<dbReference type="Pfam" id="PF00549">
    <property type="entry name" value="Ligase_CoA"/>
    <property type="match status" value="1"/>
</dbReference>
<comment type="function">
    <text evidence="9">GTP-specific succinyl-CoA synthetase functions in the citric acid cycle (TCA), coupling the hydrolysis of succinyl-CoA to the synthesis of GTP and thus represents the only step of substrate-level phosphorylation in the TCA. The beta subunit provides nucleotide specificity of the enzyme and binds the substrate succinate, while the binding sites for coenzyme A and phosphate are found in the alpha subunit.</text>
</comment>
<dbReference type="PANTHER" id="PTHR11815">
    <property type="entry name" value="SUCCINYL-COA SYNTHETASE BETA CHAIN"/>
    <property type="match status" value="1"/>
</dbReference>
<dbReference type="InterPro" id="IPR034722">
    <property type="entry name" value="Succ_CoA_betaG_euk"/>
</dbReference>
<dbReference type="Gene3D" id="3.30.470.20">
    <property type="entry name" value="ATP-grasp fold, B domain"/>
    <property type="match status" value="1"/>
</dbReference>
<keyword evidence="3 9" id="KW-0436">Ligase</keyword>
<evidence type="ECO:0000256" key="4">
    <source>
        <dbReference type="ARBA" id="ARBA00022723"/>
    </source>
</evidence>
<evidence type="ECO:0000313" key="12">
    <source>
        <dbReference type="EMBL" id="KAI1705348.1"/>
    </source>
</evidence>
<feature type="binding site" evidence="9">
    <location>
        <position position="242"/>
    </location>
    <ligand>
        <name>Mg(2+)</name>
        <dbReference type="ChEBI" id="CHEBI:18420"/>
    </ligand>
</feature>
<evidence type="ECO:0000256" key="5">
    <source>
        <dbReference type="ARBA" id="ARBA00022741"/>
    </source>
</evidence>
<dbReference type="InterPro" id="IPR013650">
    <property type="entry name" value="ATP-grasp_succ-CoA_synth-type"/>
</dbReference>
<evidence type="ECO:0000256" key="6">
    <source>
        <dbReference type="ARBA" id="ARBA00022842"/>
    </source>
</evidence>
<dbReference type="FunFam" id="3.40.50.261:FF:000001">
    <property type="entry name" value="Succinate--CoA ligase [ADP-forming] subunit beta"/>
    <property type="match status" value="1"/>
</dbReference>
<dbReference type="Gene3D" id="3.40.50.261">
    <property type="entry name" value="Succinyl-CoA synthetase domains"/>
    <property type="match status" value="1"/>
</dbReference>
<feature type="binding site" evidence="9">
    <location>
        <position position="228"/>
    </location>
    <ligand>
        <name>Mg(2+)</name>
        <dbReference type="ChEBI" id="CHEBI:18420"/>
    </ligand>
</feature>
<feature type="binding site" evidence="9">
    <location>
        <begin position="73"/>
        <end position="75"/>
    </location>
    <ligand>
        <name>GTP</name>
        <dbReference type="ChEBI" id="CHEBI:37565"/>
    </ligand>
</feature>
<comment type="pathway">
    <text evidence="1 9">Carbohydrate metabolism; tricarboxylic acid cycle; succinate from succinyl-CoA (ligase route): step 1/1.</text>
</comment>
<evidence type="ECO:0000256" key="3">
    <source>
        <dbReference type="ARBA" id="ARBA00022598"/>
    </source>
</evidence>
<evidence type="ECO:0000313" key="13">
    <source>
        <dbReference type="Proteomes" id="UP001201812"/>
    </source>
</evidence>
<dbReference type="NCBIfam" id="NF001913">
    <property type="entry name" value="PRK00696.1"/>
    <property type="match status" value="1"/>
</dbReference>
<evidence type="ECO:0000259" key="11">
    <source>
        <dbReference type="Pfam" id="PF08442"/>
    </source>
</evidence>
<dbReference type="EMBL" id="JAKKPZ010000057">
    <property type="protein sequence ID" value="KAI1705348.1"/>
    <property type="molecule type" value="Genomic_DNA"/>
</dbReference>
<dbReference type="GO" id="GO:0006104">
    <property type="term" value="P:succinyl-CoA metabolic process"/>
    <property type="evidence" value="ECO:0007669"/>
    <property type="project" value="InterPro"/>
</dbReference>
<dbReference type="PROSITE" id="PS01217">
    <property type="entry name" value="SUCCINYL_COA_LIG_3"/>
    <property type="match status" value="1"/>
</dbReference>
<feature type="site" description="Important for substrate specificity" evidence="9">
    <location>
        <position position="62"/>
    </location>
</feature>
<dbReference type="GO" id="GO:0005739">
    <property type="term" value="C:mitochondrion"/>
    <property type="evidence" value="ECO:0007669"/>
    <property type="project" value="UniProtKB-SubCell"/>
</dbReference>
<comment type="caution">
    <text evidence="12">The sequence shown here is derived from an EMBL/GenBank/DDBJ whole genome shotgun (WGS) entry which is preliminary data.</text>
</comment>